<protein>
    <submittedName>
        <fullName evidence="1">Uncharacterized protein</fullName>
    </submittedName>
</protein>
<comment type="caution">
    <text evidence="1">The sequence shown here is derived from an EMBL/GenBank/DDBJ whole genome shotgun (WGS) entry which is preliminary data.</text>
</comment>
<name>A0ABT9J3T1_9BACL</name>
<evidence type="ECO:0000313" key="2">
    <source>
        <dbReference type="Proteomes" id="UP001231941"/>
    </source>
</evidence>
<accession>A0ABT9J3T1</accession>
<keyword evidence="2" id="KW-1185">Reference proteome</keyword>
<dbReference type="Proteomes" id="UP001231941">
    <property type="component" value="Unassembled WGS sequence"/>
</dbReference>
<gene>
    <name evidence="1" type="ORF">Q5Y73_19365</name>
</gene>
<sequence>MMISLYYWFYLANPDDIPSNKQLVEKMNRVFPAANVAHIQDKIRLDEKHIFIPFISSKDEYGVSYWIWTKHKWELVNINTTGSPEVWNIKEKNPSTHFIVWNIHPDDQLETIKFHLLKDRGYRIADGVERYHPKVQMEETISLKENSYGAISIPEDWTQIIKSYRNIEPVQSFSFFNHYGFSQYYIYYGWTSYDQYGNQTFPGNSVNGNGYSNRDYNIDFMMIMDEAKLESK</sequence>
<evidence type="ECO:0000313" key="1">
    <source>
        <dbReference type="EMBL" id="MDP5276261.1"/>
    </source>
</evidence>
<reference evidence="1 2" key="1">
    <citation type="submission" date="2023-08" db="EMBL/GenBank/DDBJ databases">
        <authorList>
            <person name="Park J.-S."/>
        </authorList>
    </citation>
    <scope>NUCLEOTIDE SEQUENCE [LARGE SCALE GENOMIC DNA]</scope>
    <source>
        <strain evidence="1 2">2205SS18-9</strain>
    </source>
</reference>
<dbReference type="RefSeq" id="WP_305993571.1">
    <property type="nucleotide sequence ID" value="NZ_JAVAMP010000013.1"/>
</dbReference>
<organism evidence="1 2">
    <name type="scientific">Chengkuizengella axinellae</name>
    <dbReference type="NCBI Taxonomy" id="3064388"/>
    <lineage>
        <taxon>Bacteria</taxon>
        <taxon>Bacillati</taxon>
        <taxon>Bacillota</taxon>
        <taxon>Bacilli</taxon>
        <taxon>Bacillales</taxon>
        <taxon>Paenibacillaceae</taxon>
        <taxon>Chengkuizengella</taxon>
    </lineage>
</organism>
<dbReference type="EMBL" id="JAVAMP010000013">
    <property type="protein sequence ID" value="MDP5276261.1"/>
    <property type="molecule type" value="Genomic_DNA"/>
</dbReference>
<proteinExistence type="predicted"/>